<dbReference type="EMBL" id="OZ019907">
    <property type="protein sequence ID" value="CAK9206059.1"/>
    <property type="molecule type" value="Genomic_DNA"/>
</dbReference>
<dbReference type="Pfam" id="PF17773">
    <property type="entry name" value="UPF0176_N"/>
    <property type="match status" value="1"/>
</dbReference>
<dbReference type="SMART" id="SM00450">
    <property type="entry name" value="RHOD"/>
    <property type="match status" value="1"/>
</dbReference>
<accession>A0ABP0TW46</accession>
<gene>
    <name evidence="3" type="ORF">CSSPTR1EN2_LOCUS8159</name>
</gene>
<dbReference type="InterPro" id="IPR001763">
    <property type="entry name" value="Rhodanese-like_dom"/>
</dbReference>
<evidence type="ECO:0000313" key="3">
    <source>
        <dbReference type="EMBL" id="CAK9206059.1"/>
    </source>
</evidence>
<evidence type="ECO:0000259" key="2">
    <source>
        <dbReference type="PROSITE" id="PS50206"/>
    </source>
</evidence>
<dbReference type="Pfam" id="PF12368">
    <property type="entry name" value="Rhodanese_C"/>
    <property type="match status" value="1"/>
</dbReference>
<name>A0ABP0TW46_9BRYO</name>
<dbReference type="Pfam" id="PF00581">
    <property type="entry name" value="Rhodanese"/>
    <property type="match status" value="1"/>
</dbReference>
<dbReference type="Pfam" id="PF03959">
    <property type="entry name" value="FSH1"/>
    <property type="match status" value="1"/>
</dbReference>
<dbReference type="InterPro" id="IPR020936">
    <property type="entry name" value="TrhO"/>
</dbReference>
<dbReference type="Gene3D" id="3.40.50.1820">
    <property type="entry name" value="alpha/beta hydrolase"/>
    <property type="match status" value="1"/>
</dbReference>
<sequence length="684" mass="74949">MDVNGVSQCGVSSNGSSVSSWGEDGEIADGEMHGVLLYYKFVVVPDVPAVVAWFSSLCSSLALLGRIRIAPDGVNVTVGGTMESLFKHMDAVDANPLFANIDFKLSSCKPCADQKVAAECGFTTLSVRAVKELITLGLHPSIEQPSVSNAGRHLSAKQFHTILERAAFSAEYEGNSGEKEYVLLDARNIYETRIGKFRPPPGVAFHDPMLRQYSDLPSWLDANADQLRNKQVLMYCTGGVRCELASAYLRSKGREFEDVYQLSGGIHRYLEAFADGGFFKGKNFVFDHRMAVASSNPEVLGCCLLCKVPFDSYSSRTRCSLCRLLVLVCTDCQACSTTAAGPVTYVCELCEMNGKSSIQKSPVELCKRNIPSPTVVMTEAPIVDMPSPLKEHAQAQKLRVLCLHGFRQNASSFRGRLSALRKKLKHIADMVFIDAPHELPFLYQKHQSLSASQEIVLSSGTADDAGRGGMVEDSEGSLQHATTRKYGWLISSSIEGDLQELVDVCSTAITPSSDSNEDLLVTRQGRTNGNIWMPVLSAFDPLQYESQSQGWSRSWWRIQEAFSNLGPFDGVLGFSQGAAIAAVLCQLRSSSNMDFRFVILCSGFPSPVLQHQQLIETGAVGGIACPSLHIFGREDRQIGVCKSKQLVELFDANMCMIVEHDSGHIIPTKPQYVQQYVQFLSSFL</sequence>
<dbReference type="Gene3D" id="3.30.70.100">
    <property type="match status" value="1"/>
</dbReference>
<dbReference type="InterPro" id="IPR005645">
    <property type="entry name" value="FSH-like_dom"/>
</dbReference>
<dbReference type="Proteomes" id="UP001497512">
    <property type="component" value="Chromosome 15"/>
</dbReference>
<dbReference type="InterPro" id="IPR022111">
    <property type="entry name" value="Rhodanese_C"/>
</dbReference>
<evidence type="ECO:0000313" key="4">
    <source>
        <dbReference type="Proteomes" id="UP001497512"/>
    </source>
</evidence>
<dbReference type="SUPFAM" id="SSF52821">
    <property type="entry name" value="Rhodanese/Cell cycle control phosphatase"/>
    <property type="match status" value="1"/>
</dbReference>
<dbReference type="PANTHER" id="PTHR43268:SF6">
    <property type="entry name" value="THIOSULFATE SULFURTRANSFERASE_RHODANESE-LIKE DOMAIN-CONTAINING PROTEIN 2"/>
    <property type="match status" value="1"/>
</dbReference>
<proteinExistence type="predicted"/>
<dbReference type="SUPFAM" id="SSF53474">
    <property type="entry name" value="alpha/beta-Hydrolases"/>
    <property type="match status" value="1"/>
</dbReference>
<dbReference type="PROSITE" id="PS50206">
    <property type="entry name" value="RHODANESE_3"/>
    <property type="match status" value="1"/>
</dbReference>
<dbReference type="PANTHER" id="PTHR43268">
    <property type="entry name" value="THIOSULFATE SULFURTRANSFERASE/RHODANESE-LIKE DOMAIN-CONTAINING PROTEIN 2"/>
    <property type="match status" value="1"/>
</dbReference>
<feature type="domain" description="Rhodanese" evidence="2">
    <location>
        <begin position="177"/>
        <end position="274"/>
    </location>
</feature>
<reference evidence="3" key="1">
    <citation type="submission" date="2024-02" db="EMBL/GenBank/DDBJ databases">
        <authorList>
            <consortium name="ELIXIR-Norway"/>
            <consortium name="Elixir Norway"/>
        </authorList>
    </citation>
    <scope>NUCLEOTIDE SEQUENCE</scope>
</reference>
<evidence type="ECO:0000256" key="1">
    <source>
        <dbReference type="SAM" id="MobiDB-lite"/>
    </source>
</evidence>
<dbReference type="InterPro" id="IPR036873">
    <property type="entry name" value="Rhodanese-like_dom_sf"/>
</dbReference>
<dbReference type="Gene3D" id="3.40.250.10">
    <property type="entry name" value="Rhodanese-like domain"/>
    <property type="match status" value="1"/>
</dbReference>
<keyword evidence="4" id="KW-1185">Reference proteome</keyword>
<dbReference type="InterPro" id="IPR029058">
    <property type="entry name" value="AB_hydrolase_fold"/>
</dbReference>
<feature type="region of interest" description="Disordered" evidence="1">
    <location>
        <begin position="1"/>
        <end position="22"/>
    </location>
</feature>
<protein>
    <recommendedName>
        <fullName evidence="2">Rhodanese domain-containing protein</fullName>
    </recommendedName>
</protein>
<dbReference type="InterPro" id="IPR040503">
    <property type="entry name" value="TRHO_N"/>
</dbReference>
<organism evidence="3 4">
    <name type="scientific">Sphagnum troendelagicum</name>
    <dbReference type="NCBI Taxonomy" id="128251"/>
    <lineage>
        <taxon>Eukaryota</taxon>
        <taxon>Viridiplantae</taxon>
        <taxon>Streptophyta</taxon>
        <taxon>Embryophyta</taxon>
        <taxon>Bryophyta</taxon>
        <taxon>Sphagnophytina</taxon>
        <taxon>Sphagnopsida</taxon>
        <taxon>Sphagnales</taxon>
        <taxon>Sphagnaceae</taxon>
        <taxon>Sphagnum</taxon>
    </lineage>
</organism>